<sequence length="175" mass="16718">MADLITGLFRDRASAERAVADLEALGYRQSDISVIIRDETARREFTEATGTKATEGAGVGAAIGGTLGAIVAALTATGSVAAIAATGGAAIPLVAGPLAAALAGAGAGGLGGGIIGALVGAGIPEETARTYETGLASGGILVGVHADAANAARVRQALISEGAVDVQGQLAGATL</sequence>
<accession>A0A402CPL2</accession>
<dbReference type="KEGG" id="ccot:CCAX7_50610"/>
<dbReference type="InterPro" id="IPR052948">
    <property type="entry name" value="Low_temp-induced_all0457"/>
</dbReference>
<dbReference type="PANTHER" id="PTHR36109:SF2">
    <property type="entry name" value="MEMBRANE PROTEIN"/>
    <property type="match status" value="1"/>
</dbReference>
<reference evidence="1 2" key="1">
    <citation type="journal article" date="2019" name="Int. J. Syst. Evol. Microbiol.">
        <title>Capsulimonas corticalis gen. nov., sp. nov., an aerobic capsulated bacterium, of a novel bacterial order, Capsulimonadales ord. nov., of the class Armatimonadia of the phylum Armatimonadetes.</title>
        <authorList>
            <person name="Li J."/>
            <person name="Kudo C."/>
            <person name="Tonouchi A."/>
        </authorList>
    </citation>
    <scope>NUCLEOTIDE SEQUENCE [LARGE SCALE GENOMIC DNA]</scope>
    <source>
        <strain evidence="1 2">AX-7</strain>
    </source>
</reference>
<evidence type="ECO:0000313" key="2">
    <source>
        <dbReference type="Proteomes" id="UP000287394"/>
    </source>
</evidence>
<gene>
    <name evidence="1" type="ORF">CCAX7_50610</name>
</gene>
<dbReference type="AlphaFoldDB" id="A0A402CPL2"/>
<dbReference type="Proteomes" id="UP000287394">
    <property type="component" value="Chromosome"/>
</dbReference>
<keyword evidence="2" id="KW-1185">Reference proteome</keyword>
<evidence type="ECO:0008006" key="3">
    <source>
        <dbReference type="Google" id="ProtNLM"/>
    </source>
</evidence>
<organism evidence="1 2">
    <name type="scientific">Capsulimonas corticalis</name>
    <dbReference type="NCBI Taxonomy" id="2219043"/>
    <lineage>
        <taxon>Bacteria</taxon>
        <taxon>Bacillati</taxon>
        <taxon>Armatimonadota</taxon>
        <taxon>Armatimonadia</taxon>
        <taxon>Capsulimonadales</taxon>
        <taxon>Capsulimonadaceae</taxon>
        <taxon>Capsulimonas</taxon>
    </lineage>
</organism>
<dbReference type="RefSeq" id="WP_174721470.1">
    <property type="nucleotide sequence ID" value="NZ_AP025739.1"/>
</dbReference>
<dbReference type="EMBL" id="AP025739">
    <property type="protein sequence ID" value="BDI33010.1"/>
    <property type="molecule type" value="Genomic_DNA"/>
</dbReference>
<dbReference type="PANTHER" id="PTHR36109">
    <property type="entry name" value="MEMBRANE PROTEIN-RELATED"/>
    <property type="match status" value="1"/>
</dbReference>
<proteinExistence type="predicted"/>
<name>A0A402CPL2_9BACT</name>
<protein>
    <recommendedName>
        <fullName evidence="3">General stress protein 17M-like domain-containing protein</fullName>
    </recommendedName>
</protein>
<evidence type="ECO:0000313" key="1">
    <source>
        <dbReference type="EMBL" id="BDI33010.1"/>
    </source>
</evidence>